<reference evidence="2" key="3">
    <citation type="submission" date="2015-04" db="UniProtKB">
        <authorList>
            <consortium name="EnsemblPlants"/>
        </authorList>
    </citation>
    <scope>IDENTIFICATION</scope>
    <source>
        <strain evidence="2">cv. Jemalong A17</strain>
    </source>
</reference>
<reference evidence="1 3" key="2">
    <citation type="journal article" date="2014" name="BMC Genomics">
        <title>An improved genome release (version Mt4.0) for the model legume Medicago truncatula.</title>
        <authorList>
            <person name="Tang H."/>
            <person name="Krishnakumar V."/>
            <person name="Bidwell S."/>
            <person name="Rosen B."/>
            <person name="Chan A."/>
            <person name="Zhou S."/>
            <person name="Gentzbittel L."/>
            <person name="Childs K.L."/>
            <person name="Yandell M."/>
            <person name="Gundlach H."/>
            <person name="Mayer K.F."/>
            <person name="Schwartz D.C."/>
            <person name="Town C.D."/>
        </authorList>
    </citation>
    <scope>GENOME REANNOTATION</scope>
    <source>
        <strain evidence="1">A17</strain>
        <strain evidence="2 3">cv. Jemalong A17</strain>
    </source>
</reference>
<dbReference type="EnsemblPlants" id="KEH30412">
    <property type="protein sequence ID" value="KEH30412"/>
    <property type="gene ID" value="MTR_4g069270"/>
</dbReference>
<evidence type="ECO:0000313" key="2">
    <source>
        <dbReference type="EnsemblPlants" id="KEH30412"/>
    </source>
</evidence>
<name>A0A072UL59_MEDTR</name>
<dbReference type="EMBL" id="CM001220">
    <property type="protein sequence ID" value="KEH30412.1"/>
    <property type="molecule type" value="Genomic_DNA"/>
</dbReference>
<proteinExistence type="predicted"/>
<accession>A0A072UL59</accession>
<organism evidence="1 3">
    <name type="scientific">Medicago truncatula</name>
    <name type="common">Barrel medic</name>
    <name type="synonym">Medicago tribuloides</name>
    <dbReference type="NCBI Taxonomy" id="3880"/>
    <lineage>
        <taxon>Eukaryota</taxon>
        <taxon>Viridiplantae</taxon>
        <taxon>Streptophyta</taxon>
        <taxon>Embryophyta</taxon>
        <taxon>Tracheophyta</taxon>
        <taxon>Spermatophyta</taxon>
        <taxon>Magnoliopsida</taxon>
        <taxon>eudicotyledons</taxon>
        <taxon>Gunneridae</taxon>
        <taxon>Pentapetalae</taxon>
        <taxon>rosids</taxon>
        <taxon>fabids</taxon>
        <taxon>Fabales</taxon>
        <taxon>Fabaceae</taxon>
        <taxon>Papilionoideae</taxon>
        <taxon>50 kb inversion clade</taxon>
        <taxon>NPAAA clade</taxon>
        <taxon>Hologalegina</taxon>
        <taxon>IRL clade</taxon>
        <taxon>Trifolieae</taxon>
        <taxon>Medicago</taxon>
    </lineage>
</organism>
<protein>
    <submittedName>
        <fullName evidence="1 2">Uncharacterized protein</fullName>
    </submittedName>
</protein>
<keyword evidence="3" id="KW-1185">Reference proteome</keyword>
<evidence type="ECO:0000313" key="3">
    <source>
        <dbReference type="Proteomes" id="UP000002051"/>
    </source>
</evidence>
<dbReference type="AlphaFoldDB" id="A0A072UL59"/>
<dbReference type="Proteomes" id="UP000002051">
    <property type="component" value="Chromosome 4"/>
</dbReference>
<dbReference type="HOGENOM" id="CLU_2295873_0_0_1"/>
<gene>
    <name evidence="1" type="ordered locus">MTR_4g069270</name>
</gene>
<reference evidence="1 3" key="1">
    <citation type="journal article" date="2011" name="Nature">
        <title>The Medicago genome provides insight into the evolution of rhizobial symbioses.</title>
        <authorList>
            <person name="Young N.D."/>
            <person name="Debelle F."/>
            <person name="Oldroyd G.E."/>
            <person name="Geurts R."/>
            <person name="Cannon S.B."/>
            <person name="Udvardi M.K."/>
            <person name="Benedito V.A."/>
            <person name="Mayer K.F."/>
            <person name="Gouzy J."/>
            <person name="Schoof H."/>
            <person name="Van de Peer Y."/>
            <person name="Proost S."/>
            <person name="Cook D.R."/>
            <person name="Meyers B.C."/>
            <person name="Spannagl M."/>
            <person name="Cheung F."/>
            <person name="De Mita S."/>
            <person name="Krishnakumar V."/>
            <person name="Gundlach H."/>
            <person name="Zhou S."/>
            <person name="Mudge J."/>
            <person name="Bharti A.K."/>
            <person name="Murray J.D."/>
            <person name="Naoumkina M.A."/>
            <person name="Rosen B."/>
            <person name="Silverstein K.A."/>
            <person name="Tang H."/>
            <person name="Rombauts S."/>
            <person name="Zhao P.X."/>
            <person name="Zhou P."/>
            <person name="Barbe V."/>
            <person name="Bardou P."/>
            <person name="Bechner M."/>
            <person name="Bellec A."/>
            <person name="Berger A."/>
            <person name="Berges H."/>
            <person name="Bidwell S."/>
            <person name="Bisseling T."/>
            <person name="Choisne N."/>
            <person name="Couloux A."/>
            <person name="Denny R."/>
            <person name="Deshpande S."/>
            <person name="Dai X."/>
            <person name="Doyle J.J."/>
            <person name="Dudez A.M."/>
            <person name="Farmer A.D."/>
            <person name="Fouteau S."/>
            <person name="Franken C."/>
            <person name="Gibelin C."/>
            <person name="Gish J."/>
            <person name="Goldstein S."/>
            <person name="Gonzalez A.J."/>
            <person name="Green P.J."/>
            <person name="Hallab A."/>
            <person name="Hartog M."/>
            <person name="Hua A."/>
            <person name="Humphray S.J."/>
            <person name="Jeong D.H."/>
            <person name="Jing Y."/>
            <person name="Jocker A."/>
            <person name="Kenton S.M."/>
            <person name="Kim D.J."/>
            <person name="Klee K."/>
            <person name="Lai H."/>
            <person name="Lang C."/>
            <person name="Lin S."/>
            <person name="Macmil S.L."/>
            <person name="Magdelenat G."/>
            <person name="Matthews L."/>
            <person name="McCorrison J."/>
            <person name="Monaghan E.L."/>
            <person name="Mun J.H."/>
            <person name="Najar F.Z."/>
            <person name="Nicholson C."/>
            <person name="Noirot C."/>
            <person name="O'Bleness M."/>
            <person name="Paule C.R."/>
            <person name="Poulain J."/>
            <person name="Prion F."/>
            <person name="Qin B."/>
            <person name="Qu C."/>
            <person name="Retzel E.F."/>
            <person name="Riddle C."/>
            <person name="Sallet E."/>
            <person name="Samain S."/>
            <person name="Samson N."/>
            <person name="Sanders I."/>
            <person name="Saurat O."/>
            <person name="Scarpelli C."/>
            <person name="Schiex T."/>
            <person name="Segurens B."/>
            <person name="Severin A.J."/>
            <person name="Sherrier D.J."/>
            <person name="Shi R."/>
            <person name="Sims S."/>
            <person name="Singer S.R."/>
            <person name="Sinharoy S."/>
            <person name="Sterck L."/>
            <person name="Viollet A."/>
            <person name="Wang B.B."/>
            <person name="Wang K."/>
            <person name="Wang M."/>
            <person name="Wang X."/>
            <person name="Warfsmann J."/>
            <person name="Weissenbach J."/>
            <person name="White D.D."/>
            <person name="White J.D."/>
            <person name="Wiley G.B."/>
            <person name="Wincker P."/>
            <person name="Xing Y."/>
            <person name="Yang L."/>
            <person name="Yao Z."/>
            <person name="Ying F."/>
            <person name="Zhai J."/>
            <person name="Zhou L."/>
            <person name="Zuber A."/>
            <person name="Denarie J."/>
            <person name="Dixon R.A."/>
            <person name="May G.D."/>
            <person name="Schwartz D.C."/>
            <person name="Rogers J."/>
            <person name="Quetier F."/>
            <person name="Town C.D."/>
            <person name="Roe B.A."/>
        </authorList>
    </citation>
    <scope>NUCLEOTIDE SEQUENCE [LARGE SCALE GENOMIC DNA]</scope>
    <source>
        <strain evidence="1">A17</strain>
        <strain evidence="2 3">cv. Jemalong A17</strain>
    </source>
</reference>
<sequence>MIRIIIPKIGGSAYQIKMNALWQSAYRHFSADEMVKKVVTLPSTSLQGAIFLKVVLKGIKPPTYLSINTLSWHQALNLFEQKLTGHQAPNVLSKGSRASSP</sequence>
<evidence type="ECO:0000313" key="1">
    <source>
        <dbReference type="EMBL" id="KEH30412.1"/>
    </source>
</evidence>